<dbReference type="RefSeq" id="WP_007065990.1">
    <property type="nucleotide sequence ID" value="NZ_BBWO01000005.1"/>
</dbReference>
<dbReference type="EMBL" id="LC066397">
    <property type="protein sequence ID" value="BAT31438.1"/>
    <property type="molecule type" value="Genomic_DNA"/>
</dbReference>
<name>A0A0P0ZA91_9HYPH</name>
<dbReference type="AlphaFoldDB" id="A0A0P0ZA91"/>
<organism evidence="1">
    <name type="scientific">Fulvimarina pelagi</name>
    <dbReference type="NCBI Taxonomy" id="217511"/>
    <lineage>
        <taxon>Bacteria</taxon>
        <taxon>Pseudomonadati</taxon>
        <taxon>Pseudomonadota</taxon>
        <taxon>Alphaproteobacteria</taxon>
        <taxon>Hyphomicrobiales</taxon>
        <taxon>Aurantimonadaceae</taxon>
        <taxon>Fulvimarina</taxon>
    </lineage>
</organism>
<protein>
    <recommendedName>
        <fullName evidence="2">DUF3572 domain-containing protein</fullName>
    </recommendedName>
</protein>
<sequence length="100" mass="10219">MAALESSSVAGAETIAIDGLSFIASDEHLFSRFCGITGLTAGEMRAAASEPGFLAGVLDFILAHEPTLMAFSDESGHAPQAIGAAARQLPGATPHGWDHP</sequence>
<accession>A0A0P0ZA91</accession>
<evidence type="ECO:0000313" key="1">
    <source>
        <dbReference type="EMBL" id="BAT31438.1"/>
    </source>
</evidence>
<reference evidence="1" key="1">
    <citation type="journal article" date="2015" name="Proc. Natl. Acad. Sci. U.S.A.">
        <title>Bacterial clade with the ribosomal RNA operon on a small plasmid rather than the chromosome.</title>
        <authorList>
            <person name="Anda M."/>
            <person name="Ohtsubo Y."/>
            <person name="Okubo T."/>
            <person name="Sugawara M."/>
            <person name="Nagata Y."/>
            <person name="Tsuda M."/>
            <person name="Minamisawa K."/>
            <person name="Mitsui H."/>
        </authorList>
    </citation>
    <scope>NUCLEOTIDE SEQUENCE</scope>
    <source>
        <strain evidence="1">DSM 15513</strain>
    </source>
</reference>
<evidence type="ECO:0008006" key="2">
    <source>
        <dbReference type="Google" id="ProtNLM"/>
    </source>
</evidence>
<dbReference type="InterPro" id="IPR021955">
    <property type="entry name" value="DUF3572"/>
</dbReference>
<proteinExistence type="predicted"/>
<dbReference type="Pfam" id="PF12096">
    <property type="entry name" value="DUF3572"/>
    <property type="match status" value="1"/>
</dbReference>